<dbReference type="HOGENOM" id="CLU_524311_0_0_1"/>
<gene>
    <name evidence="2" type="ORF">TTHERM_00083430</name>
</gene>
<keyword evidence="3" id="KW-1185">Reference proteome</keyword>
<protein>
    <submittedName>
        <fullName evidence="2">Uncharacterized protein</fullName>
    </submittedName>
</protein>
<accession>Q237A6</accession>
<dbReference type="AlphaFoldDB" id="Q237A6"/>
<dbReference type="EMBL" id="GG662749">
    <property type="protein sequence ID" value="EAR92344.2"/>
    <property type="molecule type" value="Genomic_DNA"/>
</dbReference>
<evidence type="ECO:0000313" key="3">
    <source>
        <dbReference type="Proteomes" id="UP000009168"/>
    </source>
</evidence>
<feature type="region of interest" description="Disordered" evidence="1">
    <location>
        <begin position="270"/>
        <end position="290"/>
    </location>
</feature>
<dbReference type="GeneID" id="7839341"/>
<dbReference type="Proteomes" id="UP000009168">
    <property type="component" value="Unassembled WGS sequence"/>
</dbReference>
<dbReference type="InParanoid" id="Q237A6"/>
<proteinExistence type="predicted"/>
<sequence length="530" mass="61269">MINPHFMDSYMKNIQAQSPPKNGQMRMFPEKFHTDKMFGQPLNRMDQEQAKHQTKLKNYGDIDKINQIYKTTYNMKNQFNQGNTYSNLHFSKMAYQKNRESSLDTSTESLRRTGKKMVNNSFSDSKPIQQTYQSQNHLQNSYFYQQQNSARDMQAYQQNIPNQETLSSSRQQNIQNNENKLPHTTIGDFYRLPSKDDVKQYQYSPQKRPAFVPDKVSCKKRFDERDHHDTTIVQLISRTSETGFHNDTPSKKLLKSDTFQDSFNHLFNQQQRGQGYRPGKKAANSSRENSAENYQFKNILTGENVSGDKRQGLAIVDKSMYKREEMTLANEFRQKVNSQRTNSANPTYKKLYFSNIFNREDMSGSDNLNSSLNNGQNSTTNKLRDKKVALYDSNNVRGCLDHSISKDPIANNSSTSRERQINRIPISNISNNVSALMISHEILTKQPKEQQDLISKILQTQNTPHGKMILKDRNQSPMTKGLLKNETMGTPQRFLLSDSSNKISSKHSHNLISSPFVKSTRNCTTQPFFN</sequence>
<organism evidence="2 3">
    <name type="scientific">Tetrahymena thermophila (strain SB210)</name>
    <dbReference type="NCBI Taxonomy" id="312017"/>
    <lineage>
        <taxon>Eukaryota</taxon>
        <taxon>Sar</taxon>
        <taxon>Alveolata</taxon>
        <taxon>Ciliophora</taxon>
        <taxon>Intramacronucleata</taxon>
        <taxon>Oligohymenophorea</taxon>
        <taxon>Hymenostomatida</taxon>
        <taxon>Tetrahymenina</taxon>
        <taxon>Tetrahymenidae</taxon>
        <taxon>Tetrahymena</taxon>
    </lineage>
</organism>
<evidence type="ECO:0000313" key="2">
    <source>
        <dbReference type="EMBL" id="EAR92344.2"/>
    </source>
</evidence>
<dbReference type="KEGG" id="tet:TTHERM_00083430"/>
<evidence type="ECO:0000256" key="1">
    <source>
        <dbReference type="SAM" id="MobiDB-lite"/>
    </source>
</evidence>
<reference evidence="3" key="1">
    <citation type="journal article" date="2006" name="PLoS Biol.">
        <title>Macronuclear genome sequence of the ciliate Tetrahymena thermophila, a model eukaryote.</title>
        <authorList>
            <person name="Eisen J.A."/>
            <person name="Coyne R.S."/>
            <person name="Wu M."/>
            <person name="Wu D."/>
            <person name="Thiagarajan M."/>
            <person name="Wortman J.R."/>
            <person name="Badger J.H."/>
            <person name="Ren Q."/>
            <person name="Amedeo P."/>
            <person name="Jones K.M."/>
            <person name="Tallon L.J."/>
            <person name="Delcher A.L."/>
            <person name="Salzberg S.L."/>
            <person name="Silva J.C."/>
            <person name="Haas B.J."/>
            <person name="Majoros W.H."/>
            <person name="Farzad M."/>
            <person name="Carlton J.M."/>
            <person name="Smith R.K. Jr."/>
            <person name="Garg J."/>
            <person name="Pearlman R.E."/>
            <person name="Karrer K.M."/>
            <person name="Sun L."/>
            <person name="Manning G."/>
            <person name="Elde N.C."/>
            <person name="Turkewitz A.P."/>
            <person name="Asai D.J."/>
            <person name="Wilkes D.E."/>
            <person name="Wang Y."/>
            <person name="Cai H."/>
            <person name="Collins K."/>
            <person name="Stewart B.A."/>
            <person name="Lee S.R."/>
            <person name="Wilamowska K."/>
            <person name="Weinberg Z."/>
            <person name="Ruzzo W.L."/>
            <person name="Wloga D."/>
            <person name="Gaertig J."/>
            <person name="Frankel J."/>
            <person name="Tsao C.-C."/>
            <person name="Gorovsky M.A."/>
            <person name="Keeling P.J."/>
            <person name="Waller R.F."/>
            <person name="Patron N.J."/>
            <person name="Cherry J.M."/>
            <person name="Stover N.A."/>
            <person name="Krieger C.J."/>
            <person name="del Toro C."/>
            <person name="Ryder H.F."/>
            <person name="Williamson S.C."/>
            <person name="Barbeau R.A."/>
            <person name="Hamilton E.P."/>
            <person name="Orias E."/>
        </authorList>
    </citation>
    <scope>NUCLEOTIDE SEQUENCE [LARGE SCALE GENOMIC DNA]</scope>
    <source>
        <strain evidence="3">SB210</strain>
    </source>
</reference>
<dbReference type="RefSeq" id="XP_001012589.2">
    <property type="nucleotide sequence ID" value="XM_001012589.2"/>
</dbReference>
<name>Q237A6_TETTS</name>